<feature type="domain" description="SIS" evidence="5">
    <location>
        <begin position="130"/>
        <end position="270"/>
    </location>
</feature>
<dbReference type="RefSeq" id="WP_377917876.1">
    <property type="nucleotide sequence ID" value="NZ_JBHRZT010000072.1"/>
</dbReference>
<evidence type="ECO:0000256" key="1">
    <source>
        <dbReference type="ARBA" id="ARBA00023015"/>
    </source>
</evidence>
<dbReference type="Pfam" id="PF01418">
    <property type="entry name" value="HTH_6"/>
    <property type="match status" value="1"/>
</dbReference>
<sequence length="284" mass="31842">MEQPQQCMTRIQSFYPEFSETEKKIANYILQFPEKMIHQPITQVAEDIGVATSTIFRFCRKMGFKGYQAMKIVLASEIASPIREMVQEKIQEKIQEQDNERAITEKIFHTSIRTFKDTIQTMDFSLIKKAVKTILNAERVEFYGTGSSGIVALDAHHKFIGSGISTVAYTDLYLQQRAASQLTEKDVAVIISDSGASAETLSVLDAAKEAGAKTIVITNLARSPLNKKADILLRTVTSGIENRSEDVFSRIVQLSLIDAIYTNVMKAQKSTAKNPIEKIKKMFE</sequence>
<dbReference type="InterPro" id="IPR035472">
    <property type="entry name" value="RpiR-like_SIS"/>
</dbReference>
<dbReference type="PANTHER" id="PTHR30514">
    <property type="entry name" value="GLUCOKINASE"/>
    <property type="match status" value="1"/>
</dbReference>
<dbReference type="EMBL" id="JBHRZT010000072">
    <property type="protein sequence ID" value="MFC3885454.1"/>
    <property type="molecule type" value="Genomic_DNA"/>
</dbReference>
<evidence type="ECO:0000256" key="3">
    <source>
        <dbReference type="ARBA" id="ARBA00023163"/>
    </source>
</evidence>
<dbReference type="Gene3D" id="1.10.10.10">
    <property type="entry name" value="Winged helix-like DNA-binding domain superfamily/Winged helix DNA-binding domain"/>
    <property type="match status" value="1"/>
</dbReference>
<proteinExistence type="predicted"/>
<dbReference type="SUPFAM" id="SSF53697">
    <property type="entry name" value="SIS domain"/>
    <property type="match status" value="1"/>
</dbReference>
<name>A0ABV8B7V4_9BACI</name>
<comment type="caution">
    <text evidence="6">The sequence shown here is derived from an EMBL/GenBank/DDBJ whole genome shotgun (WGS) entry which is preliminary data.</text>
</comment>
<accession>A0ABV8B7V4</accession>
<evidence type="ECO:0000259" key="5">
    <source>
        <dbReference type="PROSITE" id="PS51464"/>
    </source>
</evidence>
<evidence type="ECO:0000259" key="4">
    <source>
        <dbReference type="PROSITE" id="PS51071"/>
    </source>
</evidence>
<keyword evidence="3" id="KW-0804">Transcription</keyword>
<dbReference type="PROSITE" id="PS51071">
    <property type="entry name" value="HTH_RPIR"/>
    <property type="match status" value="1"/>
</dbReference>
<feature type="domain" description="HTH rpiR-type" evidence="4">
    <location>
        <begin position="5"/>
        <end position="81"/>
    </location>
</feature>
<dbReference type="Pfam" id="PF01380">
    <property type="entry name" value="SIS"/>
    <property type="match status" value="1"/>
</dbReference>
<reference evidence="7" key="1">
    <citation type="journal article" date="2019" name="Int. J. Syst. Evol. Microbiol.">
        <title>The Global Catalogue of Microorganisms (GCM) 10K type strain sequencing project: providing services to taxonomists for standard genome sequencing and annotation.</title>
        <authorList>
            <consortium name="The Broad Institute Genomics Platform"/>
            <consortium name="The Broad Institute Genome Sequencing Center for Infectious Disease"/>
            <person name="Wu L."/>
            <person name="Ma J."/>
        </authorList>
    </citation>
    <scope>NUCLEOTIDE SEQUENCE [LARGE SCALE GENOMIC DNA]</scope>
    <source>
        <strain evidence="7">CCUG 61889</strain>
    </source>
</reference>
<dbReference type="InterPro" id="IPR046348">
    <property type="entry name" value="SIS_dom_sf"/>
</dbReference>
<keyword evidence="2" id="KW-0238">DNA-binding</keyword>
<dbReference type="SUPFAM" id="SSF46689">
    <property type="entry name" value="Homeodomain-like"/>
    <property type="match status" value="1"/>
</dbReference>
<dbReference type="Proteomes" id="UP001595752">
    <property type="component" value="Unassembled WGS sequence"/>
</dbReference>
<organism evidence="6 7">
    <name type="scientific">Bacillus songklensis</name>
    <dbReference type="NCBI Taxonomy" id="1069116"/>
    <lineage>
        <taxon>Bacteria</taxon>
        <taxon>Bacillati</taxon>
        <taxon>Bacillota</taxon>
        <taxon>Bacilli</taxon>
        <taxon>Bacillales</taxon>
        <taxon>Bacillaceae</taxon>
        <taxon>Bacillus</taxon>
    </lineage>
</organism>
<dbReference type="InterPro" id="IPR001347">
    <property type="entry name" value="SIS_dom"/>
</dbReference>
<evidence type="ECO:0000256" key="2">
    <source>
        <dbReference type="ARBA" id="ARBA00023125"/>
    </source>
</evidence>
<dbReference type="InterPro" id="IPR000281">
    <property type="entry name" value="HTH_RpiR"/>
</dbReference>
<evidence type="ECO:0000313" key="6">
    <source>
        <dbReference type="EMBL" id="MFC3885454.1"/>
    </source>
</evidence>
<keyword evidence="1" id="KW-0805">Transcription regulation</keyword>
<dbReference type="InterPro" id="IPR047640">
    <property type="entry name" value="RpiR-like"/>
</dbReference>
<dbReference type="Gene3D" id="3.40.50.10490">
    <property type="entry name" value="Glucose-6-phosphate isomerase like protein, domain 1"/>
    <property type="match status" value="1"/>
</dbReference>
<dbReference type="InterPro" id="IPR009057">
    <property type="entry name" value="Homeodomain-like_sf"/>
</dbReference>
<dbReference type="PROSITE" id="PS51464">
    <property type="entry name" value="SIS"/>
    <property type="match status" value="1"/>
</dbReference>
<dbReference type="CDD" id="cd05013">
    <property type="entry name" value="SIS_RpiR"/>
    <property type="match status" value="1"/>
</dbReference>
<dbReference type="InterPro" id="IPR036388">
    <property type="entry name" value="WH-like_DNA-bd_sf"/>
</dbReference>
<protein>
    <submittedName>
        <fullName evidence="6">MurR/RpiR family transcriptional regulator</fullName>
    </submittedName>
</protein>
<dbReference type="PANTHER" id="PTHR30514:SF1">
    <property type="entry name" value="HTH-TYPE TRANSCRIPTIONAL REGULATOR HEXR-RELATED"/>
    <property type="match status" value="1"/>
</dbReference>
<evidence type="ECO:0000313" key="7">
    <source>
        <dbReference type="Proteomes" id="UP001595752"/>
    </source>
</evidence>
<keyword evidence="7" id="KW-1185">Reference proteome</keyword>
<gene>
    <name evidence="6" type="ORF">ACFOU2_19005</name>
</gene>